<feature type="compositionally biased region" description="Polar residues" evidence="1">
    <location>
        <begin position="234"/>
        <end position="245"/>
    </location>
</feature>
<reference evidence="4" key="1">
    <citation type="submission" date="2014-03" db="EMBL/GenBank/DDBJ databases">
        <title>The Genome Sequence of Puccinia striiformis f. sp. tritici PST-78.</title>
        <authorList>
            <consortium name="The Broad Institute Genome Sequencing Platform"/>
            <person name="Cuomo C."/>
            <person name="Hulbert S."/>
            <person name="Chen X."/>
            <person name="Walker B."/>
            <person name="Young S.K."/>
            <person name="Zeng Q."/>
            <person name="Gargeya S."/>
            <person name="Fitzgerald M."/>
            <person name="Haas B."/>
            <person name="Abouelleil A."/>
            <person name="Alvarado L."/>
            <person name="Arachchi H.M."/>
            <person name="Berlin A.M."/>
            <person name="Chapman S.B."/>
            <person name="Goldberg J."/>
            <person name="Griggs A."/>
            <person name="Gujja S."/>
            <person name="Hansen M."/>
            <person name="Howarth C."/>
            <person name="Imamovic A."/>
            <person name="Larimer J."/>
            <person name="McCowan C."/>
            <person name="Montmayeur A."/>
            <person name="Murphy C."/>
            <person name="Neiman D."/>
            <person name="Pearson M."/>
            <person name="Priest M."/>
            <person name="Roberts A."/>
            <person name="Saif S."/>
            <person name="Shea T."/>
            <person name="Sisk P."/>
            <person name="Sykes S."/>
            <person name="Wortman J."/>
            <person name="Nusbaum C."/>
            <person name="Birren B."/>
        </authorList>
    </citation>
    <scope>NUCLEOTIDE SEQUENCE [LARGE SCALE GENOMIC DNA]</scope>
    <source>
        <strain evidence="4">race PST-78</strain>
    </source>
</reference>
<keyword evidence="2" id="KW-1133">Transmembrane helix</keyword>
<gene>
    <name evidence="3" type="ORF">PSTG_09360</name>
</gene>
<dbReference type="EMBL" id="AJIL01000069">
    <property type="protein sequence ID" value="KNE97388.1"/>
    <property type="molecule type" value="Genomic_DNA"/>
</dbReference>
<name>A0A0L0VDN2_9BASI</name>
<keyword evidence="2" id="KW-0812">Transmembrane</keyword>
<organism evidence="3 4">
    <name type="scientific">Puccinia striiformis f. sp. tritici PST-78</name>
    <dbReference type="NCBI Taxonomy" id="1165861"/>
    <lineage>
        <taxon>Eukaryota</taxon>
        <taxon>Fungi</taxon>
        <taxon>Dikarya</taxon>
        <taxon>Basidiomycota</taxon>
        <taxon>Pucciniomycotina</taxon>
        <taxon>Pucciniomycetes</taxon>
        <taxon>Pucciniales</taxon>
        <taxon>Pucciniaceae</taxon>
        <taxon>Puccinia</taxon>
    </lineage>
</organism>
<dbReference type="OrthoDB" id="10605551at2759"/>
<dbReference type="Proteomes" id="UP000054564">
    <property type="component" value="Unassembled WGS sequence"/>
</dbReference>
<sequence>MTHLRLNRGLWRIVFFHLYLANVILAAFKEEVIDPSIFAGLEDIPDGELDPKRRRLLSDHYSRSMSSNPESSQSSYDIFDTPLSSHSSDMMYDHDVGRPKSAFTHNPRVGNDFEDIKGSLKVVQERPNALQALRQSLAPLKIPMPYVQSEKGTHHSPSEAEVVEQLPEVRLELVTPTLTENQARVAVNPEQKLESLLFHYSPLSTSKRPRTAKTENLANPVDYKAGIDIAPITSQDAGQSVTKQKTPGEKNVPRKPRKKPIGRSKTNRAKAMKFEEGSESADRSSYDQILQNLDEQAHQSMDKQTIEDSKAAHDLRARIEGKRKAIKNLYDKDQTKALGQAARRKIGEVEMEIAYGLGSRELATEENSEGHNVYYRILIKSRGKPSAKIKARRLVGKIKLIGAALDRLHNLFALKKLDERILGKHTNGAHQELLEWFYNLIFTDTIDHPPLLGRTRITFPIELNPNKHFNQPQKILQGVLSNGVVLEKDEAAFVARELMALWYQSKTAINGLPTISFEELALEAAKALSTPIKEEIN</sequence>
<evidence type="ECO:0000256" key="2">
    <source>
        <dbReference type="SAM" id="Phobius"/>
    </source>
</evidence>
<comment type="caution">
    <text evidence="3">The sequence shown here is derived from an EMBL/GenBank/DDBJ whole genome shotgun (WGS) entry which is preliminary data.</text>
</comment>
<dbReference type="AlphaFoldDB" id="A0A0L0VDN2"/>
<evidence type="ECO:0000313" key="4">
    <source>
        <dbReference type="Proteomes" id="UP000054564"/>
    </source>
</evidence>
<proteinExistence type="predicted"/>
<feature type="transmembrane region" description="Helical" evidence="2">
    <location>
        <begin position="9"/>
        <end position="28"/>
    </location>
</feature>
<accession>A0A0L0VDN2</accession>
<protein>
    <submittedName>
        <fullName evidence="3">Uncharacterized protein</fullName>
    </submittedName>
</protein>
<evidence type="ECO:0000256" key="1">
    <source>
        <dbReference type="SAM" id="MobiDB-lite"/>
    </source>
</evidence>
<feature type="region of interest" description="Disordered" evidence="1">
    <location>
        <begin position="234"/>
        <end position="285"/>
    </location>
</feature>
<keyword evidence="2" id="KW-0472">Membrane</keyword>
<keyword evidence="4" id="KW-1185">Reference proteome</keyword>
<feature type="compositionally biased region" description="Basic and acidic residues" evidence="1">
    <location>
        <begin position="272"/>
        <end position="285"/>
    </location>
</feature>
<feature type="compositionally biased region" description="Basic residues" evidence="1">
    <location>
        <begin position="253"/>
        <end position="271"/>
    </location>
</feature>
<evidence type="ECO:0000313" key="3">
    <source>
        <dbReference type="EMBL" id="KNE97388.1"/>
    </source>
</evidence>